<organism evidence="2 3">
    <name type="scientific">Lasiosphaeria hispida</name>
    <dbReference type="NCBI Taxonomy" id="260671"/>
    <lineage>
        <taxon>Eukaryota</taxon>
        <taxon>Fungi</taxon>
        <taxon>Dikarya</taxon>
        <taxon>Ascomycota</taxon>
        <taxon>Pezizomycotina</taxon>
        <taxon>Sordariomycetes</taxon>
        <taxon>Sordariomycetidae</taxon>
        <taxon>Sordariales</taxon>
        <taxon>Lasiosphaeriaceae</taxon>
        <taxon>Lasiosphaeria</taxon>
    </lineage>
</organism>
<feature type="compositionally biased region" description="Basic and acidic residues" evidence="1">
    <location>
        <begin position="490"/>
        <end position="503"/>
    </location>
</feature>
<dbReference type="GO" id="GO:0005543">
    <property type="term" value="F:phospholipid binding"/>
    <property type="evidence" value="ECO:0007669"/>
    <property type="project" value="InterPro"/>
</dbReference>
<proteinExistence type="predicted"/>
<keyword evidence="3" id="KW-1185">Reference proteome</keyword>
<dbReference type="PANTHER" id="PTHR38407">
    <property type="entry name" value="PROTEIN IVY1"/>
    <property type="match status" value="1"/>
</dbReference>
<dbReference type="SUPFAM" id="SSF103657">
    <property type="entry name" value="BAR/IMD domain-like"/>
    <property type="match status" value="1"/>
</dbReference>
<dbReference type="Gene3D" id="1.20.1270.60">
    <property type="entry name" value="Arfaptin homology (AH) domain/BAR domain"/>
    <property type="match status" value="1"/>
</dbReference>
<accession>A0AAJ0HVQ0</accession>
<dbReference type="Proteomes" id="UP001275084">
    <property type="component" value="Unassembled WGS sequence"/>
</dbReference>
<feature type="region of interest" description="Disordered" evidence="1">
    <location>
        <begin position="354"/>
        <end position="407"/>
    </location>
</feature>
<dbReference type="GO" id="GO:0042144">
    <property type="term" value="P:vacuole fusion, non-autophagic"/>
    <property type="evidence" value="ECO:0007669"/>
    <property type="project" value="InterPro"/>
</dbReference>
<dbReference type="EMBL" id="JAUIQD010000001">
    <property type="protein sequence ID" value="KAK3363606.1"/>
    <property type="molecule type" value="Genomic_DNA"/>
</dbReference>
<reference evidence="2" key="2">
    <citation type="submission" date="2023-06" db="EMBL/GenBank/DDBJ databases">
        <authorList>
            <consortium name="Lawrence Berkeley National Laboratory"/>
            <person name="Haridas S."/>
            <person name="Hensen N."/>
            <person name="Bonometti L."/>
            <person name="Westerberg I."/>
            <person name="Brannstrom I.O."/>
            <person name="Guillou S."/>
            <person name="Cros-Aarteil S."/>
            <person name="Calhoun S."/>
            <person name="Kuo A."/>
            <person name="Mondo S."/>
            <person name="Pangilinan J."/>
            <person name="Riley R."/>
            <person name="Labutti K."/>
            <person name="Andreopoulos B."/>
            <person name="Lipzen A."/>
            <person name="Chen C."/>
            <person name="Yanf M."/>
            <person name="Daum C."/>
            <person name="Ng V."/>
            <person name="Clum A."/>
            <person name="Steindorff A."/>
            <person name="Ohm R."/>
            <person name="Martin F."/>
            <person name="Silar P."/>
            <person name="Natvig D."/>
            <person name="Lalanne C."/>
            <person name="Gautier V."/>
            <person name="Ament-Velasquez S.L."/>
            <person name="Kruys A."/>
            <person name="Hutchinson M.I."/>
            <person name="Powell A.J."/>
            <person name="Barry K."/>
            <person name="Miller A.N."/>
            <person name="Grigoriev I.V."/>
            <person name="Debuchy R."/>
            <person name="Gladieux P."/>
            <person name="Thoren M.H."/>
            <person name="Johannesson H."/>
        </authorList>
    </citation>
    <scope>NUCLEOTIDE SEQUENCE</scope>
    <source>
        <strain evidence="2">CBS 955.72</strain>
    </source>
</reference>
<comment type="caution">
    <text evidence="2">The sequence shown here is derived from an EMBL/GenBank/DDBJ whole genome shotgun (WGS) entry which is preliminary data.</text>
</comment>
<feature type="compositionally biased region" description="Basic and acidic residues" evidence="1">
    <location>
        <begin position="368"/>
        <end position="381"/>
    </location>
</feature>
<protein>
    <recommendedName>
        <fullName evidence="4">Phospholipid-binding protein</fullName>
    </recommendedName>
</protein>
<feature type="region of interest" description="Disordered" evidence="1">
    <location>
        <begin position="329"/>
        <end position="348"/>
    </location>
</feature>
<evidence type="ECO:0008006" key="4">
    <source>
        <dbReference type="Google" id="ProtNLM"/>
    </source>
</evidence>
<dbReference type="InterPro" id="IPR027267">
    <property type="entry name" value="AH/BAR_dom_sf"/>
</dbReference>
<evidence type="ECO:0000313" key="2">
    <source>
        <dbReference type="EMBL" id="KAK3363606.1"/>
    </source>
</evidence>
<feature type="compositionally biased region" description="Acidic residues" evidence="1">
    <location>
        <begin position="450"/>
        <end position="468"/>
    </location>
</feature>
<dbReference type="FunFam" id="1.20.1270.60:FF:000075">
    <property type="entry name" value="Related to IVY1-phospholipid-binding protein"/>
    <property type="match status" value="1"/>
</dbReference>
<gene>
    <name evidence="2" type="ORF">B0T25DRAFT_443845</name>
</gene>
<dbReference type="InterPro" id="IPR037470">
    <property type="entry name" value="IVY1"/>
</dbReference>
<reference evidence="2" key="1">
    <citation type="journal article" date="2023" name="Mol. Phylogenet. Evol.">
        <title>Genome-scale phylogeny and comparative genomics of the fungal order Sordariales.</title>
        <authorList>
            <person name="Hensen N."/>
            <person name="Bonometti L."/>
            <person name="Westerberg I."/>
            <person name="Brannstrom I.O."/>
            <person name="Guillou S."/>
            <person name="Cros-Aarteil S."/>
            <person name="Calhoun S."/>
            <person name="Haridas S."/>
            <person name="Kuo A."/>
            <person name="Mondo S."/>
            <person name="Pangilinan J."/>
            <person name="Riley R."/>
            <person name="LaButti K."/>
            <person name="Andreopoulos B."/>
            <person name="Lipzen A."/>
            <person name="Chen C."/>
            <person name="Yan M."/>
            <person name="Daum C."/>
            <person name="Ng V."/>
            <person name="Clum A."/>
            <person name="Steindorff A."/>
            <person name="Ohm R.A."/>
            <person name="Martin F."/>
            <person name="Silar P."/>
            <person name="Natvig D.O."/>
            <person name="Lalanne C."/>
            <person name="Gautier V."/>
            <person name="Ament-Velasquez S.L."/>
            <person name="Kruys A."/>
            <person name="Hutchinson M.I."/>
            <person name="Powell A.J."/>
            <person name="Barry K."/>
            <person name="Miller A.N."/>
            <person name="Grigoriev I.V."/>
            <person name="Debuchy R."/>
            <person name="Gladieux P."/>
            <person name="Hiltunen Thoren M."/>
            <person name="Johannesson H."/>
        </authorList>
    </citation>
    <scope>NUCLEOTIDE SEQUENCE</scope>
    <source>
        <strain evidence="2">CBS 955.72</strain>
    </source>
</reference>
<sequence length="511" mass="55308">MATTHYPGTPPSPTPSQFPPVPASPTYSYASTANPLSQYNLPLPPPPRPAHAVLTKADLEHSQTAYADLLTSAKAYRLALASLSTAASTFGSALEACARLKEARADALGPAAGASLINSFNTKGSCTADTLLTVAGLQHLVANHQHILSETVYRSFEVPLLHELDKWRGAVEDEEEGYTRAVAAQSKEIRRLEKEGLKLHRQRRRDVSKFRGHLVELTTKLDGLTVLHGEHARTLLRESQETSVRIVDASCSLVRAEVDIFESLARKGWTGGGLEDVLEKGVDLFASEEPAGSLGTRKGHGGADGNVGGGAGEGSKLFSILPPKSILADSGSDSLRGSHTRADSLLVEPDRYQSLTGAMSDPSLATVGRDRDRDRSDRDTDSVFSEFNRSRGVRPFSPQPQPLRLNPEALLGGLENGEVDESDAETFGPLHIPHTAQPSQFQRRNRIREEEEAEEGCAIEDEVDEEEASPWRDEGLARSETDDEMVNAGPEDRLLDPQQRDDGSWSLADGS</sequence>
<dbReference type="PANTHER" id="PTHR38407:SF1">
    <property type="entry name" value="PROTEIN IVY1"/>
    <property type="match status" value="1"/>
</dbReference>
<feature type="region of interest" description="Disordered" evidence="1">
    <location>
        <begin position="1"/>
        <end position="26"/>
    </location>
</feature>
<feature type="compositionally biased region" description="Basic and acidic residues" evidence="1">
    <location>
        <begin position="469"/>
        <end position="480"/>
    </location>
</feature>
<name>A0AAJ0HVQ0_9PEZI</name>
<dbReference type="AlphaFoldDB" id="A0AAJ0HVQ0"/>
<evidence type="ECO:0000256" key="1">
    <source>
        <dbReference type="SAM" id="MobiDB-lite"/>
    </source>
</evidence>
<feature type="region of interest" description="Disordered" evidence="1">
    <location>
        <begin position="419"/>
        <end position="511"/>
    </location>
</feature>
<evidence type="ECO:0000313" key="3">
    <source>
        <dbReference type="Proteomes" id="UP001275084"/>
    </source>
</evidence>
<feature type="compositionally biased region" description="Pro residues" evidence="1">
    <location>
        <begin position="8"/>
        <end position="23"/>
    </location>
</feature>
<dbReference type="GO" id="GO:0000329">
    <property type="term" value="C:fungal-type vacuole membrane"/>
    <property type="evidence" value="ECO:0007669"/>
    <property type="project" value="InterPro"/>
</dbReference>